<sequence length="399" mass="46138">MLSYSSTINGQDLNTILNRFTDQNVKLRQKEKSDALRSWQPIVDSIVDFVRQRDAHRRFVKLKILPTGSYYERAKVGEPDEFDLMLEIENLELDAAPYEEYENDGMSEPPTGFTRVMIDRGDEVLWQREGCANSRGMLKASQIKAVFARIVREAVSNLGYQSFVVVKSEGPAVTLKITRNGKEYSIDLTLAIKDNSWPEDAEEWRTRHRNGIVFTELLFPKQKLPTEPSWPSHDLVREICQDGCHLVAKQPKGITGPDNEKGFLWRFSFSTAEKKLFLRGGHGEASSCRKQVLRILKALKEELSLHPLKSYHLKTLLLYECEAYPHSWEWSFGCLSERFLGLLFKLEGCLRQKKCPHYFIRNFNLFEQFSNQSCLNLADRIKQIRQEPKTVMSNLIGQH</sequence>
<dbReference type="SMART" id="SM01265">
    <property type="entry name" value="Mab-21"/>
    <property type="match status" value="1"/>
</dbReference>
<evidence type="ECO:0000256" key="2">
    <source>
        <dbReference type="ARBA" id="ARBA00008307"/>
    </source>
</evidence>
<dbReference type="PANTHER" id="PTHR10656">
    <property type="entry name" value="CELL FATE DETERMINING PROTEIN MAB21-RELATED"/>
    <property type="match status" value="1"/>
</dbReference>
<dbReference type="EMBL" id="CALNXK010000051">
    <property type="protein sequence ID" value="CAH3132580.1"/>
    <property type="molecule type" value="Genomic_DNA"/>
</dbReference>
<keyword evidence="7" id="KW-1185">Reference proteome</keyword>
<evidence type="ECO:0000256" key="1">
    <source>
        <dbReference type="ARBA" id="ARBA00001946"/>
    </source>
</evidence>
<feature type="domain" description="Mab-21-like nucleotidyltransferase" evidence="4">
    <location>
        <begin position="70"/>
        <end position="210"/>
    </location>
</feature>
<dbReference type="Pfam" id="PF03281">
    <property type="entry name" value="Mab-21"/>
    <property type="match status" value="2"/>
</dbReference>
<evidence type="ECO:0000259" key="4">
    <source>
        <dbReference type="Pfam" id="PF03281"/>
    </source>
</evidence>
<comment type="caution">
    <text evidence="6">The sequence shown here is derived from an EMBL/GenBank/DDBJ whole genome shotgun (WGS) entry which is preliminary data.</text>
</comment>
<protein>
    <submittedName>
        <fullName evidence="6">Uncharacterized protein</fullName>
    </submittedName>
</protein>
<keyword evidence="3" id="KW-0067">ATP-binding</keyword>
<dbReference type="InterPro" id="IPR046906">
    <property type="entry name" value="Mab-21_HhH/H2TH-like"/>
</dbReference>
<evidence type="ECO:0000313" key="7">
    <source>
        <dbReference type="Proteomes" id="UP001159405"/>
    </source>
</evidence>
<accession>A0ABN8P4A5</accession>
<comment type="cofactor">
    <cofactor evidence="1">
        <name>Mg(2+)</name>
        <dbReference type="ChEBI" id="CHEBI:18420"/>
    </cofactor>
</comment>
<dbReference type="InterPro" id="IPR024810">
    <property type="entry name" value="MAB21L/cGLR"/>
</dbReference>
<keyword evidence="3" id="KW-0547">Nucleotide-binding</keyword>
<organism evidence="6 7">
    <name type="scientific">Porites lobata</name>
    <dbReference type="NCBI Taxonomy" id="104759"/>
    <lineage>
        <taxon>Eukaryota</taxon>
        <taxon>Metazoa</taxon>
        <taxon>Cnidaria</taxon>
        <taxon>Anthozoa</taxon>
        <taxon>Hexacorallia</taxon>
        <taxon>Scleractinia</taxon>
        <taxon>Fungiina</taxon>
        <taxon>Poritidae</taxon>
        <taxon>Porites</taxon>
    </lineage>
</organism>
<feature type="domain" description="Mab-21-like nucleotidyltransferase" evidence="4">
    <location>
        <begin position="229"/>
        <end position="277"/>
    </location>
</feature>
<feature type="domain" description="Mab-21-like HhH/H2TH-like" evidence="5">
    <location>
        <begin position="288"/>
        <end position="382"/>
    </location>
</feature>
<dbReference type="InterPro" id="IPR046903">
    <property type="entry name" value="Mab-21-like_nuc_Trfase"/>
</dbReference>
<reference evidence="6 7" key="1">
    <citation type="submission" date="2022-05" db="EMBL/GenBank/DDBJ databases">
        <authorList>
            <consortium name="Genoscope - CEA"/>
            <person name="William W."/>
        </authorList>
    </citation>
    <scope>NUCLEOTIDE SEQUENCE [LARGE SCALE GENOMIC DNA]</scope>
</reference>
<comment type="similarity">
    <text evidence="2">Belongs to the mab-21 family.</text>
</comment>
<dbReference type="Pfam" id="PF20266">
    <property type="entry name" value="Mab-21_C"/>
    <property type="match status" value="1"/>
</dbReference>
<dbReference type="Gene3D" id="1.10.1410.40">
    <property type="match status" value="1"/>
</dbReference>
<name>A0ABN8P4A5_9CNID</name>
<dbReference type="Gene3D" id="3.30.460.90">
    <property type="match status" value="1"/>
</dbReference>
<evidence type="ECO:0000313" key="6">
    <source>
        <dbReference type="EMBL" id="CAH3132580.1"/>
    </source>
</evidence>
<proteinExistence type="inferred from homology"/>
<dbReference type="Proteomes" id="UP001159405">
    <property type="component" value="Unassembled WGS sequence"/>
</dbReference>
<evidence type="ECO:0000256" key="3">
    <source>
        <dbReference type="ARBA" id="ARBA00022840"/>
    </source>
</evidence>
<dbReference type="PANTHER" id="PTHR10656:SF70">
    <property type="entry name" value="PROTEIN MAB-21-RELATED"/>
    <property type="match status" value="1"/>
</dbReference>
<gene>
    <name evidence="6" type="ORF">PLOB_00035996</name>
</gene>
<evidence type="ECO:0000259" key="5">
    <source>
        <dbReference type="Pfam" id="PF20266"/>
    </source>
</evidence>